<dbReference type="AlphaFoldDB" id="A0A0J1GS69"/>
<reference evidence="2 3" key="1">
    <citation type="submission" date="2015-05" db="EMBL/GenBank/DDBJ databases">
        <title>Photobacterium galathea sp. nov.</title>
        <authorList>
            <person name="Machado H."/>
            <person name="Gram L."/>
        </authorList>
    </citation>
    <scope>NUCLEOTIDE SEQUENCE [LARGE SCALE GENOMIC DNA]</scope>
    <source>
        <strain evidence="2 3">DSM 25995</strain>
    </source>
</reference>
<proteinExistence type="predicted"/>
<feature type="transmembrane region" description="Helical" evidence="1">
    <location>
        <begin position="12"/>
        <end position="32"/>
    </location>
</feature>
<evidence type="ECO:0000313" key="3">
    <source>
        <dbReference type="Proteomes" id="UP000036426"/>
    </source>
</evidence>
<comment type="caution">
    <text evidence="2">The sequence shown here is derived from an EMBL/GenBank/DDBJ whole genome shotgun (WGS) entry which is preliminary data.</text>
</comment>
<accession>A0A0J1GS69</accession>
<dbReference type="OrthoDB" id="6386446at2"/>
<keyword evidence="3" id="KW-1185">Reference proteome</keyword>
<name>A0A0J1GS69_9GAMM</name>
<keyword evidence="1" id="KW-1133">Transmembrane helix</keyword>
<dbReference type="EMBL" id="LDOV01000006">
    <property type="protein sequence ID" value="KLV02501.1"/>
    <property type="molecule type" value="Genomic_DNA"/>
</dbReference>
<sequence>MGAETTFVIAQLWMSTLVVGVLLYGVFDYVTARRLETHFMQHPSPHFSHDGLGLHTVYYAIALAFYSVRLNAQDYPFIPVNDTRRLATATDKFLAMLFTANFALSMALLVVISLLNENQPY</sequence>
<dbReference type="RefSeq" id="WP_047872892.1">
    <property type="nucleotide sequence ID" value="NZ_BMYC01000027.1"/>
</dbReference>
<dbReference type="PATRIC" id="fig|754436.4.peg.645"/>
<dbReference type="Proteomes" id="UP000036426">
    <property type="component" value="Unassembled WGS sequence"/>
</dbReference>
<protein>
    <submittedName>
        <fullName evidence="2">Uncharacterized protein</fullName>
    </submittedName>
</protein>
<keyword evidence="1" id="KW-0812">Transmembrane</keyword>
<organism evidence="2 3">
    <name type="scientific">Photobacterium aphoticum</name>
    <dbReference type="NCBI Taxonomy" id="754436"/>
    <lineage>
        <taxon>Bacteria</taxon>
        <taxon>Pseudomonadati</taxon>
        <taxon>Pseudomonadota</taxon>
        <taxon>Gammaproteobacteria</taxon>
        <taxon>Vibrionales</taxon>
        <taxon>Vibrionaceae</taxon>
        <taxon>Photobacterium</taxon>
    </lineage>
</organism>
<feature type="transmembrane region" description="Helical" evidence="1">
    <location>
        <begin position="93"/>
        <end position="115"/>
    </location>
</feature>
<gene>
    <name evidence="2" type="ORF">ABT58_03050</name>
</gene>
<keyword evidence="1" id="KW-0472">Membrane</keyword>
<evidence type="ECO:0000313" key="2">
    <source>
        <dbReference type="EMBL" id="KLV02501.1"/>
    </source>
</evidence>
<evidence type="ECO:0000256" key="1">
    <source>
        <dbReference type="SAM" id="Phobius"/>
    </source>
</evidence>